<dbReference type="AlphaFoldDB" id="A0A9C7L970"/>
<proteinExistence type="predicted"/>
<keyword evidence="4" id="KW-1185">Reference proteome</keyword>
<protein>
    <recommendedName>
        <fullName evidence="2">SWIM-type domain-containing protein</fullName>
    </recommendedName>
</protein>
<keyword evidence="1" id="KW-0479">Metal-binding</keyword>
<dbReference type="PROSITE" id="PS50966">
    <property type="entry name" value="ZF_SWIM"/>
    <property type="match status" value="1"/>
</dbReference>
<accession>A0A9C7L970</accession>
<keyword evidence="1" id="KW-0863">Zinc-finger</keyword>
<dbReference type="Proteomes" id="UP000789845">
    <property type="component" value="Unassembled WGS sequence"/>
</dbReference>
<organism evidence="3 4">
    <name type="scientific">Pseudoneobacillus rhizosphaerae</name>
    <dbReference type="NCBI Taxonomy" id="2880968"/>
    <lineage>
        <taxon>Bacteria</taxon>
        <taxon>Bacillati</taxon>
        <taxon>Bacillota</taxon>
        <taxon>Bacilli</taxon>
        <taxon>Bacillales</taxon>
        <taxon>Bacillaceae</taxon>
        <taxon>Pseudoneobacillus</taxon>
    </lineage>
</organism>
<evidence type="ECO:0000259" key="2">
    <source>
        <dbReference type="PROSITE" id="PS50966"/>
    </source>
</evidence>
<name>A0A9C7L970_9BACI</name>
<comment type="caution">
    <text evidence="3">The sequence shown here is derived from an EMBL/GenBank/DDBJ whole genome shotgun (WGS) entry which is preliminary data.</text>
</comment>
<reference evidence="3" key="1">
    <citation type="submission" date="2021-10" db="EMBL/GenBank/DDBJ databases">
        <authorList>
            <person name="Criscuolo A."/>
        </authorList>
    </citation>
    <scope>NUCLEOTIDE SEQUENCE</scope>
    <source>
        <strain evidence="3">CIP111885</strain>
    </source>
</reference>
<evidence type="ECO:0000313" key="3">
    <source>
        <dbReference type="EMBL" id="CAG9606627.1"/>
    </source>
</evidence>
<gene>
    <name evidence="3" type="ORF">NEOCIP111885_00315</name>
</gene>
<sequence>MMGSLPMNVEQGLKFLAEEMRTRLQPDSEEDAKLVQKGMLLYRQGLVNQLKFESDQVYATVQDVTPVKVRLDLTFFDTSDCGCPNFGICRHRLAVFFAAYAKMSSVSEWIEQWREPFKTKTSATNLGVQRAKDLLKTSGKLEQSYNRWIEAFDESFQTILTPNKIPNPYVLNELFHVYRRRLRASAPLETEWKLLYELIATVFSFQKIIQLTQELEHPDASRYFTPLLDELIEDAEEFIQKLGIQTMPFAFDEFLASMRHDSSQLLENANTFPVERLMLYRLLWTHLFKKKNWREEELANIAGSTEFELIIAEIHQYFLLNRDNEAMEKVKQLGPTSMPFLHYWLELLSAKRDWSRIKPYVEQFIDFSKVHLKDYRSDQQRRHFARAVIQSILPYCREMNQNDLYERALNYLLPYSYAAYDTFLFEAGDFERWCALQAYIGVDLAWIGKERISVLAASSPETLVVLYHQSIQQQVDLKNRQSYREAVRQLKKLRTLYKKLKRLPEWDEFFELLVDKTKRLRAFQEECKRGKLIHD</sequence>
<dbReference type="EMBL" id="CAKJTG010000002">
    <property type="protein sequence ID" value="CAG9606627.1"/>
    <property type="molecule type" value="Genomic_DNA"/>
</dbReference>
<feature type="domain" description="SWIM-type" evidence="2">
    <location>
        <begin position="67"/>
        <end position="100"/>
    </location>
</feature>
<dbReference type="Pfam" id="PF04434">
    <property type="entry name" value="SWIM"/>
    <property type="match status" value="1"/>
</dbReference>
<evidence type="ECO:0000313" key="4">
    <source>
        <dbReference type="Proteomes" id="UP000789845"/>
    </source>
</evidence>
<dbReference type="GO" id="GO:0008270">
    <property type="term" value="F:zinc ion binding"/>
    <property type="evidence" value="ECO:0007669"/>
    <property type="project" value="UniProtKB-KW"/>
</dbReference>
<dbReference type="InterPro" id="IPR007527">
    <property type="entry name" value="Znf_SWIM"/>
</dbReference>
<evidence type="ECO:0000256" key="1">
    <source>
        <dbReference type="PROSITE-ProRule" id="PRU00325"/>
    </source>
</evidence>
<keyword evidence="1" id="KW-0862">Zinc</keyword>